<evidence type="ECO:0000313" key="2">
    <source>
        <dbReference type="EMBL" id="JAP87812.1"/>
    </source>
</evidence>
<feature type="non-terminal residue" evidence="2">
    <location>
        <position position="1"/>
    </location>
</feature>
<keyword evidence="1" id="KW-0812">Transmembrane</keyword>
<keyword evidence="1" id="KW-0472">Membrane</keyword>
<evidence type="ECO:0000256" key="1">
    <source>
        <dbReference type="SAM" id="Phobius"/>
    </source>
</evidence>
<sequence>RYIHTHISAPYYDLYSRTCAAASTTMSAVKFGLLLILALTVTVEKISSASNRCPALFCLGPRDRICGPFCRCIYNGAAHICAIRRKHMGPG</sequence>
<name>A0A131ZAF9_RHIAP</name>
<protein>
    <submittedName>
        <fullName evidence="2">Tick defensin</fullName>
    </submittedName>
</protein>
<organism evidence="2">
    <name type="scientific">Rhipicephalus appendiculatus</name>
    <name type="common">Brown ear tick</name>
    <dbReference type="NCBI Taxonomy" id="34631"/>
    <lineage>
        <taxon>Eukaryota</taxon>
        <taxon>Metazoa</taxon>
        <taxon>Ecdysozoa</taxon>
        <taxon>Arthropoda</taxon>
        <taxon>Chelicerata</taxon>
        <taxon>Arachnida</taxon>
        <taxon>Acari</taxon>
        <taxon>Parasitiformes</taxon>
        <taxon>Ixodida</taxon>
        <taxon>Ixodoidea</taxon>
        <taxon>Ixodidae</taxon>
        <taxon>Rhipicephalinae</taxon>
        <taxon>Rhipicephalus</taxon>
        <taxon>Rhipicephalus</taxon>
    </lineage>
</organism>
<dbReference type="EMBL" id="GEDV01000745">
    <property type="protein sequence ID" value="JAP87812.1"/>
    <property type="molecule type" value="Transcribed_RNA"/>
</dbReference>
<feature type="transmembrane region" description="Helical" evidence="1">
    <location>
        <begin position="20"/>
        <end position="43"/>
    </location>
</feature>
<proteinExistence type="predicted"/>
<accession>A0A131ZAF9</accession>
<keyword evidence="1" id="KW-1133">Transmembrane helix</keyword>
<reference evidence="2" key="1">
    <citation type="journal article" date="2016" name="Ticks Tick Borne Dis.">
        <title>De novo assembly and annotation of the salivary gland transcriptome of Rhipicephalus appendiculatus male and female ticks during blood feeding.</title>
        <authorList>
            <person name="de Castro M.H."/>
            <person name="de Klerk D."/>
            <person name="Pienaar R."/>
            <person name="Latif A.A."/>
            <person name="Rees D.J."/>
            <person name="Mans B.J."/>
        </authorList>
    </citation>
    <scope>NUCLEOTIDE SEQUENCE</scope>
    <source>
        <tissue evidence="2">Salivary glands</tissue>
    </source>
</reference>
<dbReference type="AlphaFoldDB" id="A0A131ZAF9"/>